<dbReference type="InterPro" id="IPR005824">
    <property type="entry name" value="KOW"/>
</dbReference>
<dbReference type="CDD" id="cd00165">
    <property type="entry name" value="S4"/>
    <property type="match status" value="1"/>
</dbReference>
<dbReference type="PANTHER" id="PTHR11581">
    <property type="entry name" value="30S/40S RIBOSOMAL PROTEIN S4"/>
    <property type="match status" value="1"/>
</dbReference>
<dbReference type="InterPro" id="IPR014722">
    <property type="entry name" value="Rib_uL2_dom2"/>
</dbReference>
<evidence type="ECO:0000256" key="2">
    <source>
        <dbReference type="ARBA" id="ARBA00022730"/>
    </source>
</evidence>
<dbReference type="FunFam" id="2.30.30.30:FF:000005">
    <property type="entry name" value="40S ribosomal protein S4"/>
    <property type="match status" value="1"/>
</dbReference>
<dbReference type="InterPro" id="IPR038237">
    <property type="entry name" value="Ribosomal_eS4_central_sf"/>
</dbReference>
<evidence type="ECO:0000259" key="7">
    <source>
        <dbReference type="SMART" id="SM00363"/>
    </source>
</evidence>
<feature type="domain" description="KOW" evidence="8">
    <location>
        <begin position="281"/>
        <end position="308"/>
    </location>
</feature>
<dbReference type="Pfam" id="PF16121">
    <property type="entry name" value="40S_S4_C"/>
    <property type="match status" value="1"/>
</dbReference>
<dbReference type="InterPro" id="IPR002942">
    <property type="entry name" value="S4_RNA-bd"/>
</dbReference>
<dbReference type="InterPro" id="IPR032277">
    <property type="entry name" value="Ribosomal_eS4_C"/>
</dbReference>
<sequence length="373" mass="42553">MTRVFDNSTCVKYMHACLVSCRGRNIFLRGEARGFRPEGLLRHSCDYSIMATGGLLQFVSRRELEYSFSLPLGVMQMNSLGFSKAVASPYFLVLCCCAVACLRDKLVVARGLKKHLKRLNAPKNWMLDKLGGAFAPKPSSGPHKSRDCLPLILILRNKLKYALTYREVQSILMQRHVLVDGKVRTDKTYPAGFMDVVSIPKTNEHFRVLYDIKGRFCLHSLRDEEFKFKLCKVRSVQFGHSGIPYINTYDGRTIRYPDPLIKANDTIELDLESNKIADVIKFEVGNIVMVTGGRNTGRVGILQKREKRRGSFETVDIRDKHGQEFATRLSNVFTIGRGPVPWVSLPKRRGIKLNIIEEARTREYEKTAFLKRI</sequence>
<dbReference type="InterPro" id="IPR000876">
    <property type="entry name" value="Ribosomal_eS4"/>
</dbReference>
<dbReference type="SMART" id="SM00363">
    <property type="entry name" value="S4"/>
    <property type="match status" value="1"/>
</dbReference>
<evidence type="ECO:0000256" key="1">
    <source>
        <dbReference type="ARBA" id="ARBA00007500"/>
    </source>
</evidence>
<comment type="similarity">
    <text evidence="1">Belongs to the eukaryotic ribosomal protein eS4 family.</text>
</comment>
<keyword evidence="10" id="KW-1185">Reference proteome</keyword>
<keyword evidence="3 6" id="KW-0694">RNA-binding</keyword>
<evidence type="ECO:0000259" key="8">
    <source>
        <dbReference type="SMART" id="SM00739"/>
    </source>
</evidence>
<dbReference type="InterPro" id="IPR013843">
    <property type="entry name" value="Ribosomal_eS4_N"/>
</dbReference>
<name>A0AAD8GUF5_9APIA</name>
<reference evidence="9" key="2">
    <citation type="submission" date="2023-05" db="EMBL/GenBank/DDBJ databases">
        <authorList>
            <person name="Schelkunov M.I."/>
        </authorList>
    </citation>
    <scope>NUCLEOTIDE SEQUENCE</scope>
    <source>
        <strain evidence="9">Hsosn_3</strain>
        <tissue evidence="9">Leaf</tissue>
    </source>
</reference>
<gene>
    <name evidence="9" type="ORF">POM88_047720</name>
</gene>
<keyword evidence="4 9" id="KW-0689">Ribosomal protein</keyword>
<dbReference type="Pfam" id="PF08071">
    <property type="entry name" value="RS4NT"/>
    <property type="match status" value="1"/>
</dbReference>
<dbReference type="Proteomes" id="UP001237642">
    <property type="component" value="Unassembled WGS sequence"/>
</dbReference>
<reference evidence="9" key="1">
    <citation type="submission" date="2023-02" db="EMBL/GenBank/DDBJ databases">
        <title>Genome of toxic invasive species Heracleum sosnowskyi carries increased number of genes despite the absence of recent whole-genome duplications.</title>
        <authorList>
            <person name="Schelkunov M."/>
            <person name="Shtratnikova V."/>
            <person name="Makarenko M."/>
            <person name="Klepikova A."/>
            <person name="Omelchenko D."/>
            <person name="Novikova G."/>
            <person name="Obukhova E."/>
            <person name="Bogdanov V."/>
            <person name="Penin A."/>
            <person name="Logacheva M."/>
        </authorList>
    </citation>
    <scope>NUCLEOTIDE SEQUENCE</scope>
    <source>
        <strain evidence="9">Hsosn_3</strain>
        <tissue evidence="9">Leaf</tissue>
    </source>
</reference>
<dbReference type="GO" id="GO:0022627">
    <property type="term" value="C:cytosolic small ribosomal subunit"/>
    <property type="evidence" value="ECO:0007669"/>
    <property type="project" value="TreeGrafter"/>
</dbReference>
<dbReference type="InterPro" id="IPR041982">
    <property type="entry name" value="Ribosomal_eS4_KOW"/>
</dbReference>
<keyword evidence="2 6" id="KW-0699">rRNA-binding</keyword>
<dbReference type="FunFam" id="3.10.290.10:FF:000002">
    <property type="entry name" value="40S ribosomal protein S4"/>
    <property type="match status" value="1"/>
</dbReference>
<dbReference type="PROSITE" id="PS00528">
    <property type="entry name" value="RIBOSOMAL_S4E"/>
    <property type="match status" value="1"/>
</dbReference>
<feature type="domain" description="RNA-binding S4" evidence="7">
    <location>
        <begin position="149"/>
        <end position="213"/>
    </location>
</feature>
<dbReference type="PANTHER" id="PTHR11581:SF0">
    <property type="entry name" value="SMALL RIBOSOMAL SUBUNIT PROTEIN ES4"/>
    <property type="match status" value="1"/>
</dbReference>
<evidence type="ECO:0000256" key="3">
    <source>
        <dbReference type="ARBA" id="ARBA00022884"/>
    </source>
</evidence>
<evidence type="ECO:0000313" key="9">
    <source>
        <dbReference type="EMBL" id="KAK1354464.1"/>
    </source>
</evidence>
<evidence type="ECO:0000256" key="6">
    <source>
        <dbReference type="PROSITE-ProRule" id="PRU00182"/>
    </source>
</evidence>
<evidence type="ECO:0000256" key="4">
    <source>
        <dbReference type="ARBA" id="ARBA00022980"/>
    </source>
</evidence>
<dbReference type="GO" id="GO:0006412">
    <property type="term" value="P:translation"/>
    <property type="evidence" value="ECO:0007669"/>
    <property type="project" value="InterPro"/>
</dbReference>
<dbReference type="Gene3D" id="2.40.50.740">
    <property type="match status" value="1"/>
</dbReference>
<dbReference type="PROSITE" id="PS50889">
    <property type="entry name" value="S4"/>
    <property type="match status" value="1"/>
</dbReference>
<dbReference type="GO" id="GO:0019843">
    <property type="term" value="F:rRNA binding"/>
    <property type="evidence" value="ECO:0007669"/>
    <property type="project" value="UniProtKB-KW"/>
</dbReference>
<evidence type="ECO:0000313" key="10">
    <source>
        <dbReference type="Proteomes" id="UP001237642"/>
    </source>
</evidence>
<dbReference type="SMART" id="SM00739">
    <property type="entry name" value="KOW"/>
    <property type="match status" value="1"/>
</dbReference>
<dbReference type="InterPro" id="IPR018199">
    <property type="entry name" value="Ribosomal_eS4_N_CS"/>
</dbReference>
<dbReference type="Pfam" id="PF00900">
    <property type="entry name" value="Ribosomal_S4e"/>
    <property type="match status" value="1"/>
</dbReference>
<evidence type="ECO:0000256" key="5">
    <source>
        <dbReference type="ARBA" id="ARBA00023274"/>
    </source>
</evidence>
<comment type="caution">
    <text evidence="9">The sequence shown here is derived from an EMBL/GenBank/DDBJ whole genome shotgun (WGS) entry which is preliminary data.</text>
</comment>
<dbReference type="Gene3D" id="2.30.30.30">
    <property type="match status" value="1"/>
</dbReference>
<accession>A0AAD8GUF5</accession>
<keyword evidence="5" id="KW-0687">Ribonucleoprotein</keyword>
<dbReference type="EMBL" id="JAUIZM010000011">
    <property type="protein sequence ID" value="KAK1354464.1"/>
    <property type="molecule type" value="Genomic_DNA"/>
</dbReference>
<dbReference type="HAMAP" id="MF_00485">
    <property type="entry name" value="Ribosomal_eS4"/>
    <property type="match status" value="1"/>
</dbReference>
<dbReference type="GO" id="GO:0003735">
    <property type="term" value="F:structural constituent of ribosome"/>
    <property type="evidence" value="ECO:0007669"/>
    <property type="project" value="InterPro"/>
</dbReference>
<dbReference type="InterPro" id="IPR036986">
    <property type="entry name" value="S4_RNA-bd_sf"/>
</dbReference>
<dbReference type="CDD" id="cd06087">
    <property type="entry name" value="KOW_RPS4"/>
    <property type="match status" value="1"/>
</dbReference>
<dbReference type="FunFam" id="2.40.50.740:FF:000001">
    <property type="entry name" value="40S ribosomal protein S4"/>
    <property type="match status" value="1"/>
</dbReference>
<proteinExistence type="inferred from homology"/>
<organism evidence="9 10">
    <name type="scientific">Heracleum sosnowskyi</name>
    <dbReference type="NCBI Taxonomy" id="360622"/>
    <lineage>
        <taxon>Eukaryota</taxon>
        <taxon>Viridiplantae</taxon>
        <taxon>Streptophyta</taxon>
        <taxon>Embryophyta</taxon>
        <taxon>Tracheophyta</taxon>
        <taxon>Spermatophyta</taxon>
        <taxon>Magnoliopsida</taxon>
        <taxon>eudicotyledons</taxon>
        <taxon>Gunneridae</taxon>
        <taxon>Pentapetalae</taxon>
        <taxon>asterids</taxon>
        <taxon>campanulids</taxon>
        <taxon>Apiales</taxon>
        <taxon>Apiaceae</taxon>
        <taxon>Apioideae</taxon>
        <taxon>apioid superclade</taxon>
        <taxon>Tordylieae</taxon>
        <taxon>Tordyliinae</taxon>
        <taxon>Heracleum</taxon>
    </lineage>
</organism>
<dbReference type="AlphaFoldDB" id="A0AAD8GUF5"/>
<dbReference type="Pfam" id="PF01479">
    <property type="entry name" value="S4"/>
    <property type="match status" value="1"/>
</dbReference>
<dbReference type="InterPro" id="IPR013845">
    <property type="entry name" value="Ribosomal_eS4_central_region"/>
</dbReference>
<dbReference type="Gene3D" id="3.10.290.10">
    <property type="entry name" value="RNA-binding S4 domain"/>
    <property type="match status" value="1"/>
</dbReference>
<protein>
    <submittedName>
        <fullName evidence="9">40S ribosomal protein S4</fullName>
    </submittedName>
</protein>